<dbReference type="RefSeq" id="WP_345181019.1">
    <property type="nucleotide sequence ID" value="NZ_BAABFQ010000008.1"/>
</dbReference>
<keyword evidence="2" id="KW-1185">Reference proteome</keyword>
<dbReference type="Gene3D" id="3.40.50.620">
    <property type="entry name" value="HUPs"/>
    <property type="match status" value="1"/>
</dbReference>
<dbReference type="SUPFAM" id="SSF56784">
    <property type="entry name" value="HAD-like"/>
    <property type="match status" value="1"/>
</dbReference>
<dbReference type="InterPro" id="IPR052188">
    <property type="entry name" value="Ni-pincer_cofactor_biosynth"/>
</dbReference>
<gene>
    <name evidence="1" type="ORF">ACFPKY_01165</name>
</gene>
<dbReference type="EMBL" id="JBHSMD010000001">
    <property type="protein sequence ID" value="MFC5491687.1"/>
    <property type="molecule type" value="Genomic_DNA"/>
</dbReference>
<dbReference type="Gene3D" id="3.40.50.1000">
    <property type="entry name" value="HAD superfamily/HAD-like"/>
    <property type="match status" value="1"/>
</dbReference>
<dbReference type="PANTHER" id="PTHR43169:SF2">
    <property type="entry name" value="NAD_GMP SYNTHASE DOMAIN-CONTAINING PROTEIN"/>
    <property type="match status" value="1"/>
</dbReference>
<evidence type="ECO:0000313" key="2">
    <source>
        <dbReference type="Proteomes" id="UP001595956"/>
    </source>
</evidence>
<protein>
    <submittedName>
        <fullName evidence="1">HAD hydrolase-like protein</fullName>
    </submittedName>
</protein>
<name>A0ABW0MYH9_9ACTN</name>
<dbReference type="InterPro" id="IPR023214">
    <property type="entry name" value="HAD_sf"/>
</dbReference>
<dbReference type="InterPro" id="IPR014729">
    <property type="entry name" value="Rossmann-like_a/b/a_fold"/>
</dbReference>
<dbReference type="Pfam" id="PF12710">
    <property type="entry name" value="HAD"/>
    <property type="match status" value="1"/>
</dbReference>
<reference evidence="2" key="1">
    <citation type="journal article" date="2019" name="Int. J. Syst. Evol. Microbiol.">
        <title>The Global Catalogue of Microorganisms (GCM) 10K type strain sequencing project: providing services to taxonomists for standard genome sequencing and annotation.</title>
        <authorList>
            <consortium name="The Broad Institute Genomics Platform"/>
            <consortium name="The Broad Institute Genome Sequencing Center for Infectious Disease"/>
            <person name="Wu L."/>
            <person name="Ma J."/>
        </authorList>
    </citation>
    <scope>NUCLEOTIDE SEQUENCE [LARGE SCALE GENOMIC DNA]</scope>
    <source>
        <strain evidence="2">KACC 13778</strain>
    </source>
</reference>
<evidence type="ECO:0000313" key="1">
    <source>
        <dbReference type="EMBL" id="MFC5491687.1"/>
    </source>
</evidence>
<sequence>MPDQLVVGFDLDMTLIDTAPGFRDVLAALGAELGIEFPVEEMTAKLGPPLDMLLEPHLAEDAIAGAIDRFRALYPDHAIAGTPAFDGAHEALAAVRRHGGRNVVVTGKFAPNARLHLDHLAFDVDHLAGQVWGVGKADVLRQEGATIYVGDHVHDVEGALAADAVSVSVLTGGCTREELEAAGTHVVLDTLHDFPAWLDEHLLQLRLAALETDLEQRGSVLVAYSGGADSAFLLAAAVRALGADNVGAATGYSHSLPIAERDPAREFAESLGVEVLTPETHEMEREGYRANGADRCYFCKAELLDVLGPLAAAHGLAHVATGTNADDAVAGFRPGIRAAAERGAIAPLRDAGLTKAQIREASRRWDLPTWDKPAAACLSSRVAYGVEVTPFRLGRVERAEVAVRSVLSDVVNLRVRDLGDRASVEVDAALLPLPADTERSLLDAVRGAGFDAAEVDPRGFRSGSMNEAL</sequence>
<dbReference type="SFLD" id="SFLDG01129">
    <property type="entry name" value="C1.5:_HAD__Beta-PGM__Phosphata"/>
    <property type="match status" value="1"/>
</dbReference>
<dbReference type="InterPro" id="IPR005232">
    <property type="entry name" value="LarE"/>
</dbReference>
<dbReference type="Gene3D" id="1.10.150.240">
    <property type="entry name" value="Putative phosphatase, domain 2"/>
    <property type="match status" value="1"/>
</dbReference>
<accession>A0ABW0MYH9</accession>
<dbReference type="Proteomes" id="UP001595956">
    <property type="component" value="Unassembled WGS sequence"/>
</dbReference>
<dbReference type="SUPFAM" id="SSF52402">
    <property type="entry name" value="Adenine nucleotide alpha hydrolases-like"/>
    <property type="match status" value="1"/>
</dbReference>
<dbReference type="InterPro" id="IPR036412">
    <property type="entry name" value="HAD-like_sf"/>
</dbReference>
<dbReference type="CDD" id="cd01990">
    <property type="entry name" value="LarE-like"/>
    <property type="match status" value="1"/>
</dbReference>
<dbReference type="InterPro" id="IPR023198">
    <property type="entry name" value="PGP-like_dom2"/>
</dbReference>
<comment type="caution">
    <text evidence="1">The sequence shown here is derived from an EMBL/GenBank/DDBJ whole genome shotgun (WGS) entry which is preliminary data.</text>
</comment>
<organism evidence="1 2">
    <name type="scientific">Nocardioides caricicola</name>
    <dbReference type="NCBI Taxonomy" id="634770"/>
    <lineage>
        <taxon>Bacteria</taxon>
        <taxon>Bacillati</taxon>
        <taxon>Actinomycetota</taxon>
        <taxon>Actinomycetes</taxon>
        <taxon>Propionibacteriales</taxon>
        <taxon>Nocardioidaceae</taxon>
        <taxon>Nocardioides</taxon>
    </lineage>
</organism>
<dbReference type="SFLD" id="SFLDS00003">
    <property type="entry name" value="Haloacid_Dehalogenase"/>
    <property type="match status" value="1"/>
</dbReference>
<proteinExistence type="predicted"/>
<dbReference type="PANTHER" id="PTHR43169">
    <property type="entry name" value="EXSB FAMILY PROTEIN"/>
    <property type="match status" value="1"/>
</dbReference>